<dbReference type="OrthoDB" id="1956119at2"/>
<keyword evidence="2" id="KW-1185">Reference proteome</keyword>
<gene>
    <name evidence="1" type="ORF">BO225_06020</name>
</gene>
<proteinExistence type="predicted"/>
<reference evidence="1 2" key="1">
    <citation type="submission" date="2016-11" db="EMBL/GenBank/DDBJ databases">
        <title>Description of two novel members of the family Erysipelotrichaceae: Ileibacterium lipovorans gen. nov., sp. nov. and Dubosiella newyorkensis, gen. nov., sp. nov.</title>
        <authorList>
            <person name="Cox L.M."/>
            <person name="Sohn J."/>
            <person name="Tyrrell K.L."/>
            <person name="Citron D.M."/>
            <person name="Lawson P.A."/>
            <person name="Patel N.B."/>
            <person name="Iizumi T."/>
            <person name="Perez-Perez G.I."/>
            <person name="Goldstein E.J."/>
            <person name="Blaser M.J."/>
        </authorList>
    </citation>
    <scope>NUCLEOTIDE SEQUENCE [LARGE SCALE GENOMIC DNA]</scope>
    <source>
        <strain evidence="1 2">NYU-BL-A4</strain>
    </source>
</reference>
<dbReference type="STRING" id="1862672.BO225_06020"/>
<dbReference type="Proteomes" id="UP000186705">
    <property type="component" value="Unassembled WGS sequence"/>
</dbReference>
<organism evidence="1 2">
    <name type="scientific">Dubosiella newyorkensis</name>
    <dbReference type="NCBI Taxonomy" id="1862672"/>
    <lineage>
        <taxon>Bacteria</taxon>
        <taxon>Bacillati</taxon>
        <taxon>Bacillota</taxon>
        <taxon>Erysipelotrichia</taxon>
        <taxon>Erysipelotrichales</taxon>
        <taxon>Erysipelotrichaceae</taxon>
        <taxon>Dubosiella</taxon>
    </lineage>
</organism>
<comment type="caution">
    <text evidence="1">The sequence shown here is derived from an EMBL/GenBank/DDBJ whole genome shotgun (WGS) entry which is preliminary data.</text>
</comment>
<dbReference type="RefSeq" id="WP_076341369.1">
    <property type="nucleotide sequence ID" value="NZ_CAPQIB010000016.1"/>
</dbReference>
<accession>A0A1U7NMK9</accession>
<dbReference type="EMBL" id="MPKA01000064">
    <property type="protein sequence ID" value="OLU46464.1"/>
    <property type="molecule type" value="Genomic_DNA"/>
</dbReference>
<dbReference type="GeneID" id="78275498"/>
<name>A0A1U7NMK9_9FIRM</name>
<sequence length="109" mass="11958">MSRSKFSYTTSKDPETIAQIINNFCLSNGFKQIESPLDKNPVYKKGTGALTAMQFLTFDQVDHALNIYGWVQVGIGNVGAGEMQLSGFTASIPKKSLIKKIQELGNLVK</sequence>
<protein>
    <submittedName>
        <fullName evidence="1">Uncharacterized protein</fullName>
    </submittedName>
</protein>
<dbReference type="AlphaFoldDB" id="A0A1U7NMK9"/>
<evidence type="ECO:0000313" key="1">
    <source>
        <dbReference type="EMBL" id="OLU46464.1"/>
    </source>
</evidence>
<evidence type="ECO:0000313" key="2">
    <source>
        <dbReference type="Proteomes" id="UP000186705"/>
    </source>
</evidence>